<dbReference type="Proteomes" id="UP000426246">
    <property type="component" value="Chromosome"/>
</dbReference>
<dbReference type="EMBL" id="CP034235">
    <property type="protein sequence ID" value="QGQ94544.1"/>
    <property type="molecule type" value="Genomic_DNA"/>
</dbReference>
<gene>
    <name evidence="2" type="ORF">EHS13_06425</name>
</gene>
<proteinExistence type="predicted"/>
<dbReference type="KEGG" id="ppsc:EHS13_06425"/>
<dbReference type="Pfam" id="PF01381">
    <property type="entry name" value="HTH_3"/>
    <property type="match status" value="1"/>
</dbReference>
<dbReference type="RefSeq" id="WP_155699551.1">
    <property type="nucleotide sequence ID" value="NZ_CP034235.1"/>
</dbReference>
<dbReference type="CDD" id="cd00093">
    <property type="entry name" value="HTH_XRE"/>
    <property type="match status" value="1"/>
</dbReference>
<name>A0A6B8RFN7_9BACL</name>
<dbReference type="PROSITE" id="PS50943">
    <property type="entry name" value="HTH_CROC1"/>
    <property type="match status" value="1"/>
</dbReference>
<keyword evidence="3" id="KW-1185">Reference proteome</keyword>
<accession>A0A6B8RFN7</accession>
<evidence type="ECO:0000259" key="1">
    <source>
        <dbReference type="PROSITE" id="PS50943"/>
    </source>
</evidence>
<dbReference type="SUPFAM" id="SSF47413">
    <property type="entry name" value="lambda repressor-like DNA-binding domains"/>
    <property type="match status" value="1"/>
</dbReference>
<organism evidence="2 3">
    <name type="scientific">Paenibacillus psychroresistens</name>
    <dbReference type="NCBI Taxonomy" id="1778678"/>
    <lineage>
        <taxon>Bacteria</taxon>
        <taxon>Bacillati</taxon>
        <taxon>Bacillota</taxon>
        <taxon>Bacilli</taxon>
        <taxon>Bacillales</taxon>
        <taxon>Paenibacillaceae</taxon>
        <taxon>Paenibacillus</taxon>
    </lineage>
</organism>
<dbReference type="AlphaFoldDB" id="A0A6B8RFN7"/>
<dbReference type="Gene3D" id="1.10.260.40">
    <property type="entry name" value="lambda repressor-like DNA-binding domains"/>
    <property type="match status" value="1"/>
</dbReference>
<reference evidence="3" key="1">
    <citation type="submission" date="2018-11" db="EMBL/GenBank/DDBJ databases">
        <title>Complete genome sequence of Paenibacillus sp. ML311-T8.</title>
        <authorList>
            <person name="Nam Y.-D."/>
            <person name="Kang J."/>
            <person name="Chung W.-H."/>
            <person name="Park Y.S."/>
        </authorList>
    </citation>
    <scope>NUCLEOTIDE SEQUENCE [LARGE SCALE GENOMIC DNA]</scope>
    <source>
        <strain evidence="3">ML311-T8</strain>
    </source>
</reference>
<dbReference type="InterPro" id="IPR001387">
    <property type="entry name" value="Cro/C1-type_HTH"/>
</dbReference>
<dbReference type="OrthoDB" id="2660794at2"/>
<feature type="domain" description="HTH cro/C1-type" evidence="1">
    <location>
        <begin position="7"/>
        <end position="62"/>
    </location>
</feature>
<dbReference type="InterPro" id="IPR010982">
    <property type="entry name" value="Lambda_DNA-bd_dom_sf"/>
</dbReference>
<evidence type="ECO:0000313" key="3">
    <source>
        <dbReference type="Proteomes" id="UP000426246"/>
    </source>
</evidence>
<dbReference type="GO" id="GO:0003677">
    <property type="term" value="F:DNA binding"/>
    <property type="evidence" value="ECO:0007669"/>
    <property type="project" value="InterPro"/>
</dbReference>
<dbReference type="SMART" id="SM00530">
    <property type="entry name" value="HTH_XRE"/>
    <property type="match status" value="1"/>
</dbReference>
<evidence type="ECO:0000313" key="2">
    <source>
        <dbReference type="EMBL" id="QGQ94544.1"/>
    </source>
</evidence>
<sequence>MEFAEKLKELRQLKGMTLRKLSEKACVSYSIMNAIENGKFQPTKEVVVSIAYALKHDDVKALLLLSGNKADDMENN</sequence>
<protein>
    <submittedName>
        <fullName evidence="2">XRE family transcriptional regulator</fullName>
    </submittedName>
</protein>